<dbReference type="CDD" id="cd14798">
    <property type="entry name" value="RX-CC_like"/>
    <property type="match status" value="1"/>
</dbReference>
<evidence type="ECO:0000259" key="9">
    <source>
        <dbReference type="Pfam" id="PF23598"/>
    </source>
</evidence>
<dbReference type="FunFam" id="1.10.10.10:FF:000322">
    <property type="entry name" value="Probable disease resistance protein At1g63360"/>
    <property type="match status" value="1"/>
</dbReference>
<feature type="domain" description="Disease resistance R13L4/SHOC-2-like LRR" evidence="9">
    <location>
        <begin position="540"/>
        <end position="799"/>
    </location>
</feature>
<dbReference type="Pfam" id="PF18052">
    <property type="entry name" value="Rx_N"/>
    <property type="match status" value="1"/>
</dbReference>
<dbReference type="Gene3D" id="3.80.10.10">
    <property type="entry name" value="Ribonuclease Inhibitor"/>
    <property type="match status" value="4"/>
</dbReference>
<dbReference type="Pfam" id="PF23598">
    <property type="entry name" value="LRR_14"/>
    <property type="match status" value="1"/>
</dbReference>
<dbReference type="InterPro" id="IPR057135">
    <property type="entry name" value="At4g27190-like_LRR"/>
</dbReference>
<dbReference type="InterPro" id="IPR032675">
    <property type="entry name" value="LRR_dom_sf"/>
</dbReference>
<name>A0AAW1IQ85_SAPOF</name>
<evidence type="ECO:0000256" key="1">
    <source>
        <dbReference type="ARBA" id="ARBA00022737"/>
    </source>
</evidence>
<evidence type="ECO:0000259" key="6">
    <source>
        <dbReference type="Pfam" id="PF18052"/>
    </source>
</evidence>
<dbReference type="SUPFAM" id="SSF52047">
    <property type="entry name" value="RNI-like"/>
    <property type="match status" value="1"/>
</dbReference>
<accession>A0AAW1IQ85</accession>
<dbReference type="EMBL" id="JBDFQZ010000009">
    <property type="protein sequence ID" value="KAK9691588.1"/>
    <property type="molecule type" value="Genomic_DNA"/>
</dbReference>
<dbReference type="Gene3D" id="1.20.5.4130">
    <property type="match status" value="1"/>
</dbReference>
<keyword evidence="3" id="KW-0611">Plant defense</keyword>
<sequence>MADIGTVLSVAQTLFSALECAELKKFWSIWGYESELEDLKETVSIIRKVLLDADSKRELSNESQDWIEKLKDAVYDADDIFDEFVAVMELRKSELLSQKVRDFFSSCNPLFVAYKMSKEVKKIRNKLDKIANNHSKYGFTVGYVPVRRKIQETDSSVYAGDVIGRESDARAVIDMLLGSDVRDLGGVSIVGIGGLGKTTLAKLVYNDENVRKSFSLMMWVCVSDQDEKQFDMKSIIGKILESATGDKHEGFSADALQNRLKETLNMNKYFLVLDDVWNEDHLEWEKLRSVLRVGGSGSKVVVTTRSKKTAEVVRDGQTYELKGLSEDESWRLFMMTAFGDDMMENSSTLLDIGKKIVTKCANVPLAIKVVGSLLYKEEENSWLAFQGRELLSYHHLLPPLKSCFAYCALFPKDFVIKKDMLISLWIAQGYVVPLDKGQGIEDAAEEYFSTLLRKCFFQDIELNEYGDIVSCKIHDLMHDVAQEVAGNEICLGNFLTRVQDLRIRHVFHLQREGTVNSFTKTKIRSYLRDGWSSLVPVGTLISNCMYLRSLDLHNLDIKCLPDSIGNLLHLRYLDLSWNYDLKTLPESTTRLHNLQTLCLKDCFSLQELPHDLSSMLNLRHLDILGCRKLTYMPSRMDKLSGLCVLTSFIVAEVNSNETQCVGQLEDLKALTKLKGHLSIWINANLKYTRNLHQEEGHLTMMERLKSVSIRWKGVETNRRVADEEALLEDLHPHRNLRELLLFGYSGLTIPRWGKEDSSGIFLPNLVNIVLEKCHGLQSFPSMGKLHSLKFLKLVSLMNLEYCEDTGSCSNYASASTSGSQAMNFRFFSSLEELVLWDLPKFQGWWRTVDSVSSRSIGNTRSSQPAFPILSRLVIGRCPNLKSVPPCPTVETLRLYWFTKSLPIILGKDHIRFLSSYSSKSHLTRIDITGAKNLKSLSELAKLFQTCSSSLRSLTIENCYQLKSLSEGFQHLNALESLIIHDVPNWTFSGEDDQDMAWMSLRESLRSLDLCHLPQLVNLPLGIRHLTALQTLKIQLCDSLESLPGWIGSLTCLQSLHLIGCYKLERLEIRRCSDALKERCRNPDGVDWPKIESISSVCISYESQKVKPNSSKF</sequence>
<dbReference type="GO" id="GO:0005524">
    <property type="term" value="F:ATP binding"/>
    <property type="evidence" value="ECO:0007669"/>
    <property type="project" value="UniProtKB-KW"/>
</dbReference>
<dbReference type="AlphaFoldDB" id="A0AAW1IQ85"/>
<dbReference type="Pfam" id="PF23247">
    <property type="entry name" value="LRR_RPS2"/>
    <property type="match status" value="1"/>
</dbReference>
<evidence type="ECO:0000313" key="10">
    <source>
        <dbReference type="EMBL" id="KAK9691588.1"/>
    </source>
</evidence>
<dbReference type="SUPFAM" id="SSF52058">
    <property type="entry name" value="L domain-like"/>
    <property type="match status" value="1"/>
</dbReference>
<feature type="domain" description="Disease resistance N-terminal" evidence="6">
    <location>
        <begin position="12"/>
        <end position="95"/>
    </location>
</feature>
<evidence type="ECO:0000259" key="8">
    <source>
        <dbReference type="Pfam" id="PF23559"/>
    </source>
</evidence>
<dbReference type="Pfam" id="PF00931">
    <property type="entry name" value="NB-ARC"/>
    <property type="match status" value="1"/>
</dbReference>
<evidence type="ECO:0000259" key="7">
    <source>
        <dbReference type="Pfam" id="PF23247"/>
    </source>
</evidence>
<dbReference type="GO" id="GO:0051707">
    <property type="term" value="P:response to other organism"/>
    <property type="evidence" value="ECO:0007669"/>
    <property type="project" value="UniProtKB-ARBA"/>
</dbReference>
<reference evidence="10" key="1">
    <citation type="submission" date="2024-03" db="EMBL/GenBank/DDBJ databases">
        <title>WGS assembly of Saponaria officinalis var. Norfolk2.</title>
        <authorList>
            <person name="Jenkins J."/>
            <person name="Shu S."/>
            <person name="Grimwood J."/>
            <person name="Barry K."/>
            <person name="Goodstein D."/>
            <person name="Schmutz J."/>
            <person name="Leebens-Mack J."/>
            <person name="Osbourn A."/>
        </authorList>
    </citation>
    <scope>NUCLEOTIDE SEQUENCE [LARGE SCALE GENOMIC DNA]</scope>
    <source>
        <strain evidence="10">JIC</strain>
    </source>
</reference>
<dbReference type="InterPro" id="IPR041118">
    <property type="entry name" value="Rx_N"/>
</dbReference>
<feature type="domain" description="Disease resistance protein winged helix" evidence="8">
    <location>
        <begin position="409"/>
        <end position="481"/>
    </location>
</feature>
<keyword evidence="4" id="KW-0067">ATP-binding</keyword>
<dbReference type="PRINTS" id="PR00364">
    <property type="entry name" value="DISEASERSIST"/>
</dbReference>
<evidence type="ECO:0000313" key="11">
    <source>
        <dbReference type="Proteomes" id="UP001443914"/>
    </source>
</evidence>
<comment type="caution">
    <text evidence="10">The sequence shown here is derived from an EMBL/GenBank/DDBJ whole genome shotgun (WGS) entry which is preliminary data.</text>
</comment>
<dbReference type="InterPro" id="IPR002182">
    <property type="entry name" value="NB-ARC"/>
</dbReference>
<dbReference type="Gene3D" id="1.10.10.10">
    <property type="entry name" value="Winged helix-like DNA-binding domain superfamily/Winged helix DNA-binding domain"/>
    <property type="match status" value="1"/>
</dbReference>
<dbReference type="Gene3D" id="3.40.50.300">
    <property type="entry name" value="P-loop containing nucleotide triphosphate hydrolases"/>
    <property type="match status" value="1"/>
</dbReference>
<dbReference type="GO" id="GO:0043531">
    <property type="term" value="F:ADP binding"/>
    <property type="evidence" value="ECO:0007669"/>
    <property type="project" value="InterPro"/>
</dbReference>
<protein>
    <submittedName>
        <fullName evidence="10">Uncharacterized protein</fullName>
    </submittedName>
</protein>
<dbReference type="SUPFAM" id="SSF52540">
    <property type="entry name" value="P-loop containing nucleoside triphosphate hydrolases"/>
    <property type="match status" value="1"/>
</dbReference>
<dbReference type="InterPro" id="IPR027417">
    <property type="entry name" value="P-loop_NTPase"/>
</dbReference>
<dbReference type="InterPro" id="IPR042197">
    <property type="entry name" value="Apaf_helical"/>
</dbReference>
<organism evidence="10 11">
    <name type="scientific">Saponaria officinalis</name>
    <name type="common">Common soapwort</name>
    <name type="synonym">Lychnis saponaria</name>
    <dbReference type="NCBI Taxonomy" id="3572"/>
    <lineage>
        <taxon>Eukaryota</taxon>
        <taxon>Viridiplantae</taxon>
        <taxon>Streptophyta</taxon>
        <taxon>Embryophyta</taxon>
        <taxon>Tracheophyta</taxon>
        <taxon>Spermatophyta</taxon>
        <taxon>Magnoliopsida</taxon>
        <taxon>eudicotyledons</taxon>
        <taxon>Gunneridae</taxon>
        <taxon>Pentapetalae</taxon>
        <taxon>Caryophyllales</taxon>
        <taxon>Caryophyllaceae</taxon>
        <taxon>Caryophylleae</taxon>
        <taxon>Saponaria</taxon>
    </lineage>
</organism>
<dbReference type="InterPro" id="IPR058922">
    <property type="entry name" value="WHD_DRP"/>
</dbReference>
<evidence type="ECO:0000256" key="3">
    <source>
        <dbReference type="ARBA" id="ARBA00022821"/>
    </source>
</evidence>
<gene>
    <name evidence="10" type="ORF">RND81_09G206300</name>
</gene>
<keyword evidence="11" id="KW-1185">Reference proteome</keyword>
<dbReference type="Proteomes" id="UP001443914">
    <property type="component" value="Unassembled WGS sequence"/>
</dbReference>
<dbReference type="InterPro" id="IPR055414">
    <property type="entry name" value="LRR_R13L4/SHOC2-like"/>
</dbReference>
<feature type="domain" description="NB-ARC" evidence="5">
    <location>
        <begin position="166"/>
        <end position="339"/>
    </location>
</feature>
<evidence type="ECO:0000256" key="2">
    <source>
        <dbReference type="ARBA" id="ARBA00022741"/>
    </source>
</evidence>
<dbReference type="Pfam" id="PF23559">
    <property type="entry name" value="WHD_DRP"/>
    <property type="match status" value="1"/>
</dbReference>
<dbReference type="FunFam" id="3.40.50.300:FF:001091">
    <property type="entry name" value="Probable disease resistance protein At1g61300"/>
    <property type="match status" value="1"/>
</dbReference>
<evidence type="ECO:0000259" key="5">
    <source>
        <dbReference type="Pfam" id="PF00931"/>
    </source>
</evidence>
<keyword evidence="2" id="KW-0547">Nucleotide-binding</keyword>
<feature type="domain" description="Disease resistance protein At4g27190-like leucine-rich repeats" evidence="7">
    <location>
        <begin position="933"/>
        <end position="1071"/>
    </location>
</feature>
<dbReference type="GO" id="GO:0006952">
    <property type="term" value="P:defense response"/>
    <property type="evidence" value="ECO:0007669"/>
    <property type="project" value="UniProtKB-KW"/>
</dbReference>
<evidence type="ECO:0000256" key="4">
    <source>
        <dbReference type="ARBA" id="ARBA00022840"/>
    </source>
</evidence>
<dbReference type="InterPro" id="IPR036388">
    <property type="entry name" value="WH-like_DNA-bd_sf"/>
</dbReference>
<dbReference type="PANTHER" id="PTHR36766:SF35">
    <property type="entry name" value="DISEASE RESISTANCE PROTEIN RGA3"/>
    <property type="match status" value="1"/>
</dbReference>
<dbReference type="PANTHER" id="PTHR36766">
    <property type="entry name" value="PLANT BROAD-SPECTRUM MILDEW RESISTANCE PROTEIN RPW8"/>
    <property type="match status" value="1"/>
</dbReference>
<keyword evidence="1" id="KW-0677">Repeat</keyword>
<dbReference type="Gene3D" id="1.10.8.430">
    <property type="entry name" value="Helical domain of apoptotic protease-activating factors"/>
    <property type="match status" value="1"/>
</dbReference>
<proteinExistence type="predicted"/>
<dbReference type="InterPro" id="IPR038005">
    <property type="entry name" value="RX-like_CC"/>
</dbReference>